<accession>A0A0W8I1D4</accession>
<dbReference type="UniPathway" id="UPA00098">
    <property type="reaction ID" value="UER00359"/>
</dbReference>
<dbReference type="PROSITE" id="PS50890">
    <property type="entry name" value="PUA"/>
    <property type="match status" value="1"/>
</dbReference>
<dbReference type="RefSeq" id="WP_058892427.1">
    <property type="nucleotide sequence ID" value="NZ_LQBL01000032.1"/>
</dbReference>
<feature type="binding site" evidence="8">
    <location>
        <begin position="219"/>
        <end position="225"/>
    </location>
    <ligand>
        <name>ATP</name>
        <dbReference type="ChEBI" id="CHEBI:30616"/>
    </ligand>
</feature>
<keyword evidence="7 8" id="KW-0067">ATP-binding</keyword>
<dbReference type="Pfam" id="PF01472">
    <property type="entry name" value="PUA"/>
    <property type="match status" value="1"/>
</dbReference>
<evidence type="ECO:0000313" key="11">
    <source>
        <dbReference type="Proteomes" id="UP000054837"/>
    </source>
</evidence>
<dbReference type="InterPro" id="IPR001057">
    <property type="entry name" value="Glu/AcGlu_kinase"/>
</dbReference>
<evidence type="ECO:0000256" key="1">
    <source>
        <dbReference type="ARBA" id="ARBA00022490"/>
    </source>
</evidence>
<sequence>MASTVDRSVIRDAHRMVVKVGSSSLTGPQGGLDGFRLQALASSLAKVSLAGTQVVLVSSGAIAAGMVPLGLERRPKDLATQQAAASTGQGALMAAYTQAFTLHGVQVGQVLLTADDMHRRSHYVNASRTLERLLELEVVPIINENDTVATDEIRFGDNDRLAALVAHLVDADALVLLSDVDALYTAHPSRPGSSRIPLVAGAEALAAVDVSSAGSSVGTGGMQTKVTAAQMAVAEGIPALVTSTDQVHQALRGEDVGTLFTPVGTKSPARRRWLAHATSATGRVVLDDGAVEAVVRRRTSLLPVGITRVEGRFSAGDTVDLCDERGRVVARGLVGYDAAELGPLVGRRLVRDAALRSGAPAPRPVVRRDDLVIL</sequence>
<reference evidence="10 11" key="1">
    <citation type="submission" date="2015-12" db="EMBL/GenBank/DDBJ databases">
        <title>Serinicoccus chungangenesis strain CD08_5 genome sequencing and assembly.</title>
        <authorList>
            <person name="Chander A.M."/>
            <person name="Kaur G."/>
            <person name="Nair G.R."/>
            <person name="Dhawan D.K."/>
            <person name="Kochhar R.K."/>
            <person name="Mayilraj S."/>
            <person name="Bhadada S.K."/>
        </authorList>
    </citation>
    <scope>NUCLEOTIDE SEQUENCE [LARGE SCALE GENOMIC DNA]</scope>
    <source>
        <strain evidence="10 11">CD08_5</strain>
    </source>
</reference>
<dbReference type="InterPro" id="IPR036393">
    <property type="entry name" value="AceGlu_kinase-like_sf"/>
</dbReference>
<dbReference type="GO" id="GO:0005829">
    <property type="term" value="C:cytosol"/>
    <property type="evidence" value="ECO:0007669"/>
    <property type="project" value="TreeGrafter"/>
</dbReference>
<evidence type="ECO:0000256" key="6">
    <source>
        <dbReference type="ARBA" id="ARBA00022777"/>
    </source>
</evidence>
<proteinExistence type="inferred from homology"/>
<dbReference type="SUPFAM" id="SSF53633">
    <property type="entry name" value="Carbamate kinase-like"/>
    <property type="match status" value="1"/>
</dbReference>
<dbReference type="GO" id="GO:0005524">
    <property type="term" value="F:ATP binding"/>
    <property type="evidence" value="ECO:0007669"/>
    <property type="project" value="UniProtKB-KW"/>
</dbReference>
<dbReference type="OrthoDB" id="9804434at2"/>
<evidence type="ECO:0000256" key="2">
    <source>
        <dbReference type="ARBA" id="ARBA00022605"/>
    </source>
</evidence>
<dbReference type="InterPro" id="IPR036974">
    <property type="entry name" value="PUA_sf"/>
</dbReference>
<dbReference type="Pfam" id="PF00696">
    <property type="entry name" value="AA_kinase"/>
    <property type="match status" value="1"/>
</dbReference>
<dbReference type="Gene3D" id="3.40.1160.10">
    <property type="entry name" value="Acetylglutamate kinase-like"/>
    <property type="match status" value="2"/>
</dbReference>
<protein>
    <recommendedName>
        <fullName evidence="8">Glutamate 5-kinase</fullName>
        <ecNumber evidence="8">2.7.2.11</ecNumber>
    </recommendedName>
    <alternativeName>
        <fullName evidence="8">Gamma-glutamyl kinase</fullName>
        <shortName evidence="8">GK</shortName>
    </alternativeName>
</protein>
<feature type="binding site" evidence="8">
    <location>
        <position position="59"/>
    </location>
    <ligand>
        <name>substrate</name>
    </ligand>
</feature>
<dbReference type="InterPro" id="IPR041739">
    <property type="entry name" value="G5K_ProB"/>
</dbReference>
<keyword evidence="11" id="KW-1185">Reference proteome</keyword>
<comment type="function">
    <text evidence="8">Catalyzes the transfer of a phosphate group to glutamate to form L-glutamate 5-phosphate.</text>
</comment>
<dbReference type="InterPro" id="IPR015947">
    <property type="entry name" value="PUA-like_sf"/>
</dbReference>
<dbReference type="FunFam" id="3.40.1160.10:FF:000018">
    <property type="entry name" value="Glutamate 5-kinase"/>
    <property type="match status" value="1"/>
</dbReference>
<dbReference type="PIRSF" id="PIRSF000729">
    <property type="entry name" value="GK"/>
    <property type="match status" value="1"/>
</dbReference>
<dbReference type="GO" id="GO:0055129">
    <property type="term" value="P:L-proline biosynthetic process"/>
    <property type="evidence" value="ECO:0007669"/>
    <property type="project" value="UniProtKB-UniRule"/>
</dbReference>
<dbReference type="InterPro" id="IPR019797">
    <property type="entry name" value="Glutamate_5-kinase_CS"/>
</dbReference>
<dbReference type="CDD" id="cd04242">
    <property type="entry name" value="AAK_G5K_ProB"/>
    <property type="match status" value="1"/>
</dbReference>
<dbReference type="InterPro" id="IPR001048">
    <property type="entry name" value="Asp/Glu/Uridylate_kinase"/>
</dbReference>
<dbReference type="EMBL" id="LQBL01000032">
    <property type="protein sequence ID" value="KUG51530.1"/>
    <property type="molecule type" value="Genomic_DNA"/>
</dbReference>
<evidence type="ECO:0000256" key="8">
    <source>
        <dbReference type="HAMAP-Rule" id="MF_00456"/>
    </source>
</evidence>
<dbReference type="SUPFAM" id="SSF88697">
    <property type="entry name" value="PUA domain-like"/>
    <property type="match status" value="1"/>
</dbReference>
<keyword evidence="2 8" id="KW-0028">Amino-acid biosynthesis</keyword>
<dbReference type="InterPro" id="IPR002478">
    <property type="entry name" value="PUA"/>
</dbReference>
<keyword evidence="3 8" id="KW-0641">Proline biosynthesis</keyword>
<dbReference type="Proteomes" id="UP000054837">
    <property type="component" value="Unassembled WGS sequence"/>
</dbReference>
<dbReference type="PROSITE" id="PS00902">
    <property type="entry name" value="GLUTAMATE_5_KINASE"/>
    <property type="match status" value="1"/>
</dbReference>
<feature type="binding site" evidence="8">
    <location>
        <position position="19"/>
    </location>
    <ligand>
        <name>ATP</name>
        <dbReference type="ChEBI" id="CHEBI:30616"/>
    </ligand>
</feature>
<evidence type="ECO:0000256" key="3">
    <source>
        <dbReference type="ARBA" id="ARBA00022650"/>
    </source>
</evidence>
<gene>
    <name evidence="8" type="primary">proB</name>
    <name evidence="10" type="ORF">AVL62_09365</name>
</gene>
<evidence type="ECO:0000256" key="7">
    <source>
        <dbReference type="ARBA" id="ARBA00022840"/>
    </source>
</evidence>
<comment type="pathway">
    <text evidence="8">Amino-acid biosynthesis; L-proline biosynthesis; L-glutamate 5-semialdehyde from L-glutamate: step 1/2.</text>
</comment>
<dbReference type="Gene3D" id="2.30.130.10">
    <property type="entry name" value="PUA domain"/>
    <property type="match status" value="1"/>
</dbReference>
<feature type="binding site" evidence="8">
    <location>
        <position position="158"/>
    </location>
    <ligand>
        <name>substrate</name>
    </ligand>
</feature>
<organism evidence="10 11">
    <name type="scientific">Serinicoccus chungangensis</name>
    <dbReference type="NCBI Taxonomy" id="767452"/>
    <lineage>
        <taxon>Bacteria</taxon>
        <taxon>Bacillati</taxon>
        <taxon>Actinomycetota</taxon>
        <taxon>Actinomycetes</taxon>
        <taxon>Micrococcales</taxon>
        <taxon>Ornithinimicrobiaceae</taxon>
        <taxon>Serinicoccus</taxon>
    </lineage>
</organism>
<dbReference type="HAMAP" id="MF_00456">
    <property type="entry name" value="ProB"/>
    <property type="match status" value="1"/>
</dbReference>
<feature type="binding site" evidence="8">
    <location>
        <position position="146"/>
    </location>
    <ligand>
        <name>substrate</name>
    </ligand>
</feature>
<dbReference type="GO" id="GO:0003723">
    <property type="term" value="F:RNA binding"/>
    <property type="evidence" value="ECO:0007669"/>
    <property type="project" value="InterPro"/>
</dbReference>
<dbReference type="PRINTS" id="PR00474">
    <property type="entry name" value="GLU5KINASE"/>
</dbReference>
<evidence type="ECO:0000313" key="10">
    <source>
        <dbReference type="EMBL" id="KUG51530.1"/>
    </source>
</evidence>
<evidence type="ECO:0000256" key="5">
    <source>
        <dbReference type="ARBA" id="ARBA00022741"/>
    </source>
</evidence>
<dbReference type="InterPro" id="IPR011529">
    <property type="entry name" value="Glu_5kinase"/>
</dbReference>
<comment type="catalytic activity">
    <reaction evidence="8">
        <text>L-glutamate + ATP = L-glutamyl 5-phosphate + ADP</text>
        <dbReference type="Rhea" id="RHEA:14877"/>
        <dbReference type="ChEBI" id="CHEBI:29985"/>
        <dbReference type="ChEBI" id="CHEBI:30616"/>
        <dbReference type="ChEBI" id="CHEBI:58274"/>
        <dbReference type="ChEBI" id="CHEBI:456216"/>
        <dbReference type="EC" id="2.7.2.11"/>
    </reaction>
</comment>
<evidence type="ECO:0000256" key="4">
    <source>
        <dbReference type="ARBA" id="ARBA00022679"/>
    </source>
</evidence>
<evidence type="ECO:0000259" key="9">
    <source>
        <dbReference type="SMART" id="SM00359"/>
    </source>
</evidence>
<keyword evidence="6 8" id="KW-0418">Kinase</keyword>
<comment type="similarity">
    <text evidence="8">Belongs to the glutamate 5-kinase family.</text>
</comment>
<dbReference type="PANTHER" id="PTHR43654">
    <property type="entry name" value="GLUTAMATE 5-KINASE"/>
    <property type="match status" value="1"/>
</dbReference>
<dbReference type="STRING" id="767452.AVL62_09365"/>
<comment type="subcellular location">
    <subcellularLocation>
        <location evidence="8">Cytoplasm</location>
    </subcellularLocation>
</comment>
<dbReference type="InterPro" id="IPR005715">
    <property type="entry name" value="Glu_5kinase/COase_Synthase"/>
</dbReference>
<name>A0A0W8I1D4_9MICO</name>
<dbReference type="CDD" id="cd21157">
    <property type="entry name" value="PUA_G5K"/>
    <property type="match status" value="1"/>
</dbReference>
<feature type="domain" description="PUA" evidence="9">
    <location>
        <begin position="282"/>
        <end position="354"/>
    </location>
</feature>
<comment type="caution">
    <text evidence="10">The sequence shown here is derived from an EMBL/GenBank/DDBJ whole genome shotgun (WGS) entry which is preliminary data.</text>
</comment>
<dbReference type="GO" id="GO:0004349">
    <property type="term" value="F:glutamate 5-kinase activity"/>
    <property type="evidence" value="ECO:0007669"/>
    <property type="project" value="UniProtKB-UniRule"/>
</dbReference>
<dbReference type="PANTHER" id="PTHR43654:SF1">
    <property type="entry name" value="ISOPENTENYL PHOSPHATE KINASE"/>
    <property type="match status" value="1"/>
</dbReference>
<keyword evidence="5 8" id="KW-0547">Nucleotide-binding</keyword>
<dbReference type="EC" id="2.7.2.11" evidence="8"/>
<dbReference type="AlphaFoldDB" id="A0A0W8I1D4"/>
<keyword evidence="1 8" id="KW-0963">Cytoplasm</keyword>
<dbReference type="NCBIfam" id="TIGR01027">
    <property type="entry name" value="proB"/>
    <property type="match status" value="1"/>
</dbReference>
<keyword evidence="4 8" id="KW-0808">Transferase</keyword>
<feature type="binding site" evidence="8">
    <location>
        <begin position="178"/>
        <end position="179"/>
    </location>
    <ligand>
        <name>ATP</name>
        <dbReference type="ChEBI" id="CHEBI:30616"/>
    </ligand>
</feature>
<dbReference type="SMART" id="SM00359">
    <property type="entry name" value="PUA"/>
    <property type="match status" value="1"/>
</dbReference>